<dbReference type="InParanoid" id="A0A6I8NWV0"/>
<accession>A0A6I8NWV0</accession>
<evidence type="ECO:0000256" key="2">
    <source>
        <dbReference type="SAM" id="SignalP"/>
    </source>
</evidence>
<evidence type="ECO:0000256" key="1">
    <source>
        <dbReference type="SAM" id="MobiDB-lite"/>
    </source>
</evidence>
<dbReference type="GeneID" id="100680641"/>
<keyword evidence="2" id="KW-0732">Signal</keyword>
<protein>
    <submittedName>
        <fullName evidence="3">Casein kappa</fullName>
    </submittedName>
</protein>
<evidence type="ECO:0000313" key="4">
    <source>
        <dbReference type="Proteomes" id="UP000002279"/>
    </source>
</evidence>
<evidence type="ECO:0000313" key="3">
    <source>
        <dbReference type="Ensembl" id="ENSOANP00000044933.1"/>
    </source>
</evidence>
<dbReference type="RefSeq" id="XP_028928493.1">
    <property type="nucleotide sequence ID" value="XM_029072660.2"/>
</dbReference>
<feature type="signal peptide" evidence="2">
    <location>
        <begin position="1"/>
        <end position="20"/>
    </location>
</feature>
<dbReference type="Proteomes" id="UP000002279">
    <property type="component" value="Chromosome 10"/>
</dbReference>
<sequence>MKTLLLVGAILVMTVGFSVAEEQKWKRLDSSESEERWWRLRLKPSLLFRVQDKPERNIPRPSYPYPLLNVPHPNAINPEHQRPYVLPRFNFQIPNILPFLMFPELPPPFFPIVHPIYYDPQTPTTPRNPPVTSQTPQPPVDSSANTPEPPTTAPLTATPEAQTPLQP</sequence>
<dbReference type="CTD" id="1448"/>
<reference evidence="3 4" key="1">
    <citation type="journal article" date="2008" name="Nature">
        <title>Genome analysis of the platypus reveals unique signatures of evolution.</title>
        <authorList>
            <person name="Warren W.C."/>
            <person name="Hillier L.W."/>
            <person name="Marshall Graves J.A."/>
            <person name="Birney E."/>
            <person name="Ponting C.P."/>
            <person name="Grutzner F."/>
            <person name="Belov K."/>
            <person name="Miller W."/>
            <person name="Clarke L."/>
            <person name="Chinwalla A.T."/>
            <person name="Yang S.P."/>
            <person name="Heger A."/>
            <person name="Locke D.P."/>
            <person name="Miethke P."/>
            <person name="Waters P.D."/>
            <person name="Veyrunes F."/>
            <person name="Fulton L."/>
            <person name="Fulton B."/>
            <person name="Graves T."/>
            <person name="Wallis J."/>
            <person name="Puente X.S."/>
            <person name="Lopez-Otin C."/>
            <person name="Ordonez G.R."/>
            <person name="Eichler E.E."/>
            <person name="Chen L."/>
            <person name="Cheng Z."/>
            <person name="Deakin J.E."/>
            <person name="Alsop A."/>
            <person name="Thompson K."/>
            <person name="Kirby P."/>
            <person name="Papenfuss A.T."/>
            <person name="Wakefield M.J."/>
            <person name="Olender T."/>
            <person name="Lancet D."/>
            <person name="Huttley G.A."/>
            <person name="Smit A.F."/>
            <person name="Pask A."/>
            <person name="Temple-Smith P."/>
            <person name="Batzer M.A."/>
            <person name="Walker J.A."/>
            <person name="Konkel M.K."/>
            <person name="Harris R.S."/>
            <person name="Whittington C.M."/>
            <person name="Wong E.S."/>
            <person name="Gemmell N.J."/>
            <person name="Buschiazzo E."/>
            <person name="Vargas Jentzsch I.M."/>
            <person name="Merkel A."/>
            <person name="Schmitz J."/>
            <person name="Zemann A."/>
            <person name="Churakov G."/>
            <person name="Kriegs J.O."/>
            <person name="Brosius J."/>
            <person name="Murchison E.P."/>
            <person name="Sachidanandam R."/>
            <person name="Smith C."/>
            <person name="Hannon G.J."/>
            <person name="Tsend-Ayush E."/>
            <person name="McMillan D."/>
            <person name="Attenborough R."/>
            <person name="Rens W."/>
            <person name="Ferguson-Smith M."/>
            <person name="Lefevre C.M."/>
            <person name="Sharp J.A."/>
            <person name="Nicholas K.R."/>
            <person name="Ray D.A."/>
            <person name="Kube M."/>
            <person name="Reinhardt R."/>
            <person name="Pringle T.H."/>
            <person name="Taylor J."/>
            <person name="Jones R.C."/>
            <person name="Nixon B."/>
            <person name="Dacheux J.L."/>
            <person name="Niwa H."/>
            <person name="Sekita Y."/>
            <person name="Huang X."/>
            <person name="Stark A."/>
            <person name="Kheradpour P."/>
            <person name="Kellis M."/>
            <person name="Flicek P."/>
            <person name="Chen Y."/>
            <person name="Webber C."/>
            <person name="Hardison R."/>
            <person name="Nelson J."/>
            <person name="Hallsworth-Pepin K."/>
            <person name="Delehaunty K."/>
            <person name="Markovic C."/>
            <person name="Minx P."/>
            <person name="Feng Y."/>
            <person name="Kremitzki C."/>
            <person name="Mitreva M."/>
            <person name="Glasscock J."/>
            <person name="Wylie T."/>
            <person name="Wohldmann P."/>
            <person name="Thiru P."/>
            <person name="Nhan M.N."/>
            <person name="Pohl C.S."/>
            <person name="Smith S.M."/>
            <person name="Hou S."/>
            <person name="Nefedov M."/>
            <person name="de Jong P.J."/>
            <person name="Renfree M.B."/>
            <person name="Mardis E.R."/>
            <person name="Wilson R.K."/>
        </authorList>
    </citation>
    <scope>NUCLEOTIDE SEQUENCE [LARGE SCALE GENOMIC DNA]</scope>
    <source>
        <strain evidence="3 4">Glennie</strain>
    </source>
</reference>
<dbReference type="AlphaFoldDB" id="A0A6I8NWV0"/>
<feature type="chain" id="PRO_5026188569" evidence="2">
    <location>
        <begin position="21"/>
        <end position="167"/>
    </location>
</feature>
<gene>
    <name evidence="3" type="primary">CSN3</name>
</gene>
<reference evidence="3" key="3">
    <citation type="submission" date="2025-09" db="UniProtKB">
        <authorList>
            <consortium name="Ensembl"/>
        </authorList>
    </citation>
    <scope>IDENTIFICATION</scope>
    <source>
        <strain evidence="3">Glennie</strain>
    </source>
</reference>
<dbReference type="Bgee" id="ENSOANG00000043543">
    <property type="expression patterns" value="Expressed in ovary and 2 other cell types or tissues"/>
</dbReference>
<name>A0A6I8NWV0_ORNAN</name>
<proteinExistence type="predicted"/>
<organism evidence="3 4">
    <name type="scientific">Ornithorhynchus anatinus</name>
    <name type="common">Duckbill platypus</name>
    <dbReference type="NCBI Taxonomy" id="9258"/>
    <lineage>
        <taxon>Eukaryota</taxon>
        <taxon>Metazoa</taxon>
        <taxon>Chordata</taxon>
        <taxon>Craniata</taxon>
        <taxon>Vertebrata</taxon>
        <taxon>Euteleostomi</taxon>
        <taxon>Mammalia</taxon>
        <taxon>Monotremata</taxon>
        <taxon>Ornithorhynchidae</taxon>
        <taxon>Ornithorhynchus</taxon>
    </lineage>
</organism>
<dbReference type="Ensembl" id="ENSOANT00000073134.1">
    <property type="protein sequence ID" value="ENSOANP00000044933.1"/>
    <property type="gene ID" value="ENSOANG00000043543.1"/>
</dbReference>
<keyword evidence="4" id="KW-1185">Reference proteome</keyword>
<dbReference type="OrthoDB" id="10430680at2759"/>
<dbReference type="OMA" id="ESEERWW"/>
<feature type="region of interest" description="Disordered" evidence="1">
    <location>
        <begin position="121"/>
        <end position="167"/>
    </location>
</feature>
<feature type="compositionally biased region" description="Low complexity" evidence="1">
    <location>
        <begin position="153"/>
        <end position="167"/>
    </location>
</feature>
<reference evidence="3" key="2">
    <citation type="submission" date="2025-08" db="UniProtKB">
        <authorList>
            <consortium name="Ensembl"/>
        </authorList>
    </citation>
    <scope>IDENTIFICATION</scope>
    <source>
        <strain evidence="3">Glennie</strain>
    </source>
</reference>